<dbReference type="AlphaFoldDB" id="A0A2M7JCB2"/>
<dbReference type="SUPFAM" id="SSF56935">
    <property type="entry name" value="Porins"/>
    <property type="match status" value="1"/>
</dbReference>
<accession>A0A2M7JCB2</accession>
<dbReference type="Pfam" id="PF08239">
    <property type="entry name" value="SH3_3"/>
    <property type="match status" value="1"/>
</dbReference>
<dbReference type="PROSITE" id="PS51781">
    <property type="entry name" value="SH3B"/>
    <property type="match status" value="1"/>
</dbReference>
<dbReference type="Gene3D" id="2.30.30.40">
    <property type="entry name" value="SH3 Domains"/>
    <property type="match status" value="1"/>
</dbReference>
<organism evidence="4 5">
    <name type="scientific">Candidatus Desantisbacteria bacterium CG_4_8_14_3_um_filter_40_12</name>
    <dbReference type="NCBI Taxonomy" id="1974545"/>
    <lineage>
        <taxon>Bacteria</taxon>
        <taxon>Candidatus Desantisiibacteriota</taxon>
    </lineage>
</organism>
<dbReference type="Pfam" id="PF03687">
    <property type="entry name" value="UPF0164"/>
    <property type="match status" value="1"/>
</dbReference>
<dbReference type="Proteomes" id="UP000229297">
    <property type="component" value="Unassembled WGS sequence"/>
</dbReference>
<evidence type="ECO:0000313" key="5">
    <source>
        <dbReference type="Proteomes" id="UP000229297"/>
    </source>
</evidence>
<name>A0A2M7JCB2_9BACT</name>
<dbReference type="Gene3D" id="2.40.160.60">
    <property type="entry name" value="Outer membrane protein transport protein (OMPP1/FadL/TodX)"/>
    <property type="match status" value="2"/>
</dbReference>
<feature type="domain" description="SH3b" evidence="3">
    <location>
        <begin position="401"/>
        <end position="466"/>
    </location>
</feature>
<evidence type="ECO:0000256" key="1">
    <source>
        <dbReference type="ARBA" id="ARBA00005846"/>
    </source>
</evidence>
<sequence length="466" mass="51678">MQVKTMMYWFLIILTSIIFPSLSMADQGTNGNATIKRGVAGAQFLKIGLGPRAMALGGAYCSLADDAAAVYWNPAGLTQINGYELAMMQNNWLPGIGSGFISFVYSPEEKVAYACSVNRMDVDKMEEAIIDSTGNYKKTGNTFGAQDTMLIASYAKSPSKGISLGSNLKFIQQRIAEEKSFAVATDLGMLYQMGFLRLGVVAQNLGTGLKFVEERVRLPIGYRFGASIEGNIRGKKTLGIIETATWLEEASYLSLGVESYLNSWLTYRAGYRHEKDTNDRLYLHKKSILKGFSCGFGLSPSPNYQVDYAFVPQGDFGFTHMISLQMRFVPKPVKEEGVKEEVPSEVEKVLPAEKAEKPEVKKPAVKEEVVKKPEVKKPVEREEVIKKPVIAAPKEVKKLQEPKYMVVVLSDNVTLWSGPGVTYQVITTLNKGTSLRVLDDSKTWYYHVQLESGTMGWVSYVFVGKE</sequence>
<dbReference type="InterPro" id="IPR005362">
    <property type="entry name" value="UPF0164"/>
</dbReference>
<feature type="chain" id="PRO_5014805376" description="SH3b domain-containing protein" evidence="2">
    <location>
        <begin position="26"/>
        <end position="466"/>
    </location>
</feature>
<feature type="signal peptide" evidence="2">
    <location>
        <begin position="1"/>
        <end position="25"/>
    </location>
</feature>
<evidence type="ECO:0000256" key="2">
    <source>
        <dbReference type="SAM" id="SignalP"/>
    </source>
</evidence>
<dbReference type="InterPro" id="IPR003646">
    <property type="entry name" value="SH3-like_bac-type"/>
</dbReference>
<dbReference type="NCBIfam" id="NF033709">
    <property type="entry name" value="PorV_fam"/>
    <property type="match status" value="1"/>
</dbReference>
<protein>
    <recommendedName>
        <fullName evidence="3">SH3b domain-containing protein</fullName>
    </recommendedName>
</protein>
<evidence type="ECO:0000259" key="3">
    <source>
        <dbReference type="PROSITE" id="PS51781"/>
    </source>
</evidence>
<proteinExistence type="inferred from homology"/>
<dbReference type="EMBL" id="PFIC01000153">
    <property type="protein sequence ID" value="PIX17021.1"/>
    <property type="molecule type" value="Genomic_DNA"/>
</dbReference>
<evidence type="ECO:0000313" key="4">
    <source>
        <dbReference type="EMBL" id="PIX17021.1"/>
    </source>
</evidence>
<comment type="caution">
    <text evidence="4">The sequence shown here is derived from an EMBL/GenBank/DDBJ whole genome shotgun (WGS) entry which is preliminary data.</text>
</comment>
<gene>
    <name evidence="4" type="ORF">COZ71_05495</name>
</gene>
<reference evidence="5" key="1">
    <citation type="submission" date="2017-09" db="EMBL/GenBank/DDBJ databases">
        <title>Depth-based differentiation of microbial function through sediment-hosted aquifers and enrichment of novel symbionts in the deep terrestrial subsurface.</title>
        <authorList>
            <person name="Probst A.J."/>
            <person name="Ladd B."/>
            <person name="Jarett J.K."/>
            <person name="Geller-Mcgrath D.E."/>
            <person name="Sieber C.M.K."/>
            <person name="Emerson J.B."/>
            <person name="Anantharaman K."/>
            <person name="Thomas B.C."/>
            <person name="Malmstrom R."/>
            <person name="Stieglmeier M."/>
            <person name="Klingl A."/>
            <person name="Woyke T."/>
            <person name="Ryan C.M."/>
            <person name="Banfield J.F."/>
        </authorList>
    </citation>
    <scope>NUCLEOTIDE SEQUENCE [LARGE SCALE GENOMIC DNA]</scope>
</reference>
<keyword evidence="2" id="KW-0732">Signal</keyword>
<comment type="similarity">
    <text evidence="1">Belongs to the UPF0164 family.</text>
</comment>